<dbReference type="AlphaFoldDB" id="A0A1Q9DXC0"/>
<accession>A0A1Q9DXC0</accession>
<name>A0A1Q9DXC0_SYMMI</name>
<evidence type="ECO:0000313" key="2">
    <source>
        <dbReference type="Proteomes" id="UP000186817"/>
    </source>
</evidence>
<dbReference type="OrthoDB" id="429766at2759"/>
<evidence type="ECO:0000313" key="1">
    <source>
        <dbReference type="EMBL" id="OLP99820.1"/>
    </source>
</evidence>
<dbReference type="Proteomes" id="UP000186817">
    <property type="component" value="Unassembled WGS sequence"/>
</dbReference>
<dbReference type="EMBL" id="LSRX01000349">
    <property type="protein sequence ID" value="OLP99820.1"/>
    <property type="molecule type" value="Genomic_DNA"/>
</dbReference>
<proteinExistence type="predicted"/>
<reference evidence="1 2" key="1">
    <citation type="submission" date="2016-02" db="EMBL/GenBank/DDBJ databases">
        <title>Genome analysis of coral dinoflagellate symbionts highlights evolutionary adaptations to a symbiotic lifestyle.</title>
        <authorList>
            <person name="Aranda M."/>
            <person name="Li Y."/>
            <person name="Liew Y.J."/>
            <person name="Baumgarten S."/>
            <person name="Simakov O."/>
            <person name="Wilson M."/>
            <person name="Piel J."/>
            <person name="Ashoor H."/>
            <person name="Bougouffa S."/>
            <person name="Bajic V.B."/>
            <person name="Ryu T."/>
            <person name="Ravasi T."/>
            <person name="Bayer T."/>
            <person name="Micklem G."/>
            <person name="Kim H."/>
            <person name="Bhak J."/>
            <person name="Lajeunesse T.C."/>
            <person name="Voolstra C.R."/>
        </authorList>
    </citation>
    <scope>NUCLEOTIDE SEQUENCE [LARGE SCALE GENOMIC DNA]</scope>
    <source>
        <strain evidence="1 2">CCMP2467</strain>
    </source>
</reference>
<keyword evidence="2" id="KW-1185">Reference proteome</keyword>
<protein>
    <submittedName>
        <fullName evidence="1">Uncharacterized protein</fullName>
    </submittedName>
</protein>
<gene>
    <name evidence="1" type="ORF">AK812_SmicGene17575</name>
</gene>
<sequence length="509" mass="52632">MPGFVRVPCDEHFEVAGSSKQLSQPVGWMPGWWKRLRCPLFVVLVLACTVARLAGRTDKTAEPEERASSGAILLVGSGSCPASCGQSVACTAGASKPVIPERDCPFFVSGGPSPGVTSAVMDLQGCNFAPMDEFNTSWTVNVFQAPGSYFYEVQAGVPFIPFVIEDGFVDFTTPTDFNVLNVNDALPNSDNPKLEITSLAFANDTVLFFANSTDSSPLFSLQLLEVLPITPLRRLTDERRLAEAFFECPGGCVISSLYVNDGFCDCPETCQDEDSWTCATCGAPPSPPPSPPTAAPEVESQALKKASIGVGVGVGVGGGLALGLGLGIGLGTGIGTGGGVGTGSAASAAAAAVSAVAAFSAEGSLKLKVDNPQILETEAFTNAIKRSIARIAGSSVVPAMVELIIGCAAASRRLASLLRRLAETVDVCFKIGVEEKDLAEEVCDTLAGYNAATVSTVITSEILDSGIDPGQVSVIGYEPNPNPRANNPNAPSDPIDNPFVPSTGGINLG</sequence>
<organism evidence="1 2">
    <name type="scientific">Symbiodinium microadriaticum</name>
    <name type="common">Dinoflagellate</name>
    <name type="synonym">Zooxanthella microadriatica</name>
    <dbReference type="NCBI Taxonomy" id="2951"/>
    <lineage>
        <taxon>Eukaryota</taxon>
        <taxon>Sar</taxon>
        <taxon>Alveolata</taxon>
        <taxon>Dinophyceae</taxon>
        <taxon>Suessiales</taxon>
        <taxon>Symbiodiniaceae</taxon>
        <taxon>Symbiodinium</taxon>
    </lineage>
</organism>
<comment type="caution">
    <text evidence="1">The sequence shown here is derived from an EMBL/GenBank/DDBJ whole genome shotgun (WGS) entry which is preliminary data.</text>
</comment>